<dbReference type="InParanoid" id="H2YKW2"/>
<keyword evidence="3" id="KW-1185">Reference proteome</keyword>
<name>H2YKW2_CIOSA</name>
<organism evidence="2 3">
    <name type="scientific">Ciona savignyi</name>
    <name type="common">Pacific transparent sea squirt</name>
    <dbReference type="NCBI Taxonomy" id="51511"/>
    <lineage>
        <taxon>Eukaryota</taxon>
        <taxon>Metazoa</taxon>
        <taxon>Chordata</taxon>
        <taxon>Tunicata</taxon>
        <taxon>Ascidiacea</taxon>
        <taxon>Phlebobranchia</taxon>
        <taxon>Cionidae</taxon>
        <taxon>Ciona</taxon>
    </lineage>
</organism>
<dbReference type="Ensembl" id="ENSCSAVT00000006039.1">
    <property type="protein sequence ID" value="ENSCSAVP00000005964.1"/>
    <property type="gene ID" value="ENSCSAVG00000003555.1"/>
</dbReference>
<dbReference type="HOGENOM" id="CLU_1958797_0_0_1"/>
<dbReference type="Proteomes" id="UP000007875">
    <property type="component" value="Unassembled WGS sequence"/>
</dbReference>
<sequence>MKVMQKQTVITEDQELMRKEQNLLTVLLKKLIFPVVQIGTDHGHGRLIAVDSVGHMMMREPIEIAPQSEEEDQEVGREHSGREREKVQGSIPVTRSIIKGLPTLIRENEYIPLANAVCRAPILPMMMS</sequence>
<evidence type="ECO:0000313" key="2">
    <source>
        <dbReference type="Ensembl" id="ENSCSAVP00000005964.1"/>
    </source>
</evidence>
<evidence type="ECO:0000256" key="1">
    <source>
        <dbReference type="SAM" id="MobiDB-lite"/>
    </source>
</evidence>
<reference evidence="2" key="2">
    <citation type="submission" date="2025-08" db="UniProtKB">
        <authorList>
            <consortium name="Ensembl"/>
        </authorList>
    </citation>
    <scope>IDENTIFICATION</scope>
</reference>
<feature type="region of interest" description="Disordered" evidence="1">
    <location>
        <begin position="65"/>
        <end position="89"/>
    </location>
</feature>
<reference evidence="2" key="3">
    <citation type="submission" date="2025-09" db="UniProtKB">
        <authorList>
            <consortium name="Ensembl"/>
        </authorList>
    </citation>
    <scope>IDENTIFICATION</scope>
</reference>
<proteinExistence type="predicted"/>
<dbReference type="AlphaFoldDB" id="H2YKW2"/>
<evidence type="ECO:0000313" key="3">
    <source>
        <dbReference type="Proteomes" id="UP000007875"/>
    </source>
</evidence>
<feature type="compositionally biased region" description="Basic and acidic residues" evidence="1">
    <location>
        <begin position="74"/>
        <end position="87"/>
    </location>
</feature>
<accession>H2YKW2</accession>
<protein>
    <submittedName>
        <fullName evidence="2">Uncharacterized protein</fullName>
    </submittedName>
</protein>
<reference evidence="3" key="1">
    <citation type="submission" date="2003-08" db="EMBL/GenBank/DDBJ databases">
        <authorList>
            <person name="Birren B."/>
            <person name="Nusbaum C."/>
            <person name="Abebe A."/>
            <person name="Abouelleil A."/>
            <person name="Adekoya E."/>
            <person name="Ait-zahra M."/>
            <person name="Allen N."/>
            <person name="Allen T."/>
            <person name="An P."/>
            <person name="Anderson M."/>
            <person name="Anderson S."/>
            <person name="Arachchi H."/>
            <person name="Armbruster J."/>
            <person name="Bachantsang P."/>
            <person name="Baldwin J."/>
            <person name="Barry A."/>
            <person name="Bayul T."/>
            <person name="Blitshsteyn B."/>
            <person name="Bloom T."/>
            <person name="Blye J."/>
            <person name="Boguslavskiy L."/>
            <person name="Borowsky M."/>
            <person name="Boukhgalter B."/>
            <person name="Brunache A."/>
            <person name="Butler J."/>
            <person name="Calixte N."/>
            <person name="Calvo S."/>
            <person name="Camarata J."/>
            <person name="Campo K."/>
            <person name="Chang J."/>
            <person name="Cheshatsang Y."/>
            <person name="Citroen M."/>
            <person name="Collymore A."/>
            <person name="Considine T."/>
            <person name="Cook A."/>
            <person name="Cooke P."/>
            <person name="Corum B."/>
            <person name="Cuomo C."/>
            <person name="David R."/>
            <person name="Dawoe T."/>
            <person name="Degray S."/>
            <person name="Dodge S."/>
            <person name="Dooley K."/>
            <person name="Dorje P."/>
            <person name="Dorjee K."/>
            <person name="Dorris L."/>
            <person name="Duffey N."/>
            <person name="Dupes A."/>
            <person name="Elkins T."/>
            <person name="Engels R."/>
            <person name="Erickson J."/>
            <person name="Farina A."/>
            <person name="Faro S."/>
            <person name="Ferreira P."/>
            <person name="Fischer H."/>
            <person name="Fitzgerald M."/>
            <person name="Foley K."/>
            <person name="Gage D."/>
            <person name="Galagan J."/>
            <person name="Gearin G."/>
            <person name="Gnerre S."/>
            <person name="Gnirke A."/>
            <person name="Goyette A."/>
            <person name="Graham J."/>
            <person name="Grandbois E."/>
            <person name="Gyaltsen K."/>
            <person name="Hafez N."/>
            <person name="Hagopian D."/>
            <person name="Hagos B."/>
            <person name="Hall J."/>
            <person name="Hatcher B."/>
            <person name="Heller A."/>
            <person name="Higgins H."/>
            <person name="Honan T."/>
            <person name="Horn A."/>
            <person name="Houde N."/>
            <person name="Hughes L."/>
            <person name="Hulme W."/>
            <person name="Husby E."/>
            <person name="Iliev I."/>
            <person name="Jaffe D."/>
            <person name="Jones C."/>
            <person name="Kamal M."/>
            <person name="Kamat A."/>
            <person name="Kamvysselis M."/>
            <person name="Karlsson E."/>
            <person name="Kells C."/>
            <person name="Kieu A."/>
            <person name="Kisner P."/>
            <person name="Kodira C."/>
            <person name="Kulbokas E."/>
            <person name="Labutti K."/>
            <person name="Lama D."/>
            <person name="Landers T."/>
            <person name="Leger J."/>
            <person name="Levine S."/>
            <person name="Lewis D."/>
            <person name="Lewis T."/>
            <person name="Lindblad-toh K."/>
            <person name="Liu X."/>
            <person name="Lokyitsang T."/>
            <person name="Lokyitsang Y."/>
            <person name="Lucien O."/>
            <person name="Lui A."/>
            <person name="Ma L.J."/>
            <person name="Mabbitt R."/>
            <person name="Macdonald J."/>
            <person name="Maclean C."/>
            <person name="Major J."/>
            <person name="Manning J."/>
            <person name="Marabella R."/>
            <person name="Maru K."/>
            <person name="Matthews C."/>
            <person name="Mauceli E."/>
            <person name="Mccarthy M."/>
            <person name="Mcdonough S."/>
            <person name="Mcghee T."/>
            <person name="Meldrim J."/>
            <person name="Meneus L."/>
            <person name="Mesirov J."/>
            <person name="Mihalev A."/>
            <person name="Mihova T."/>
            <person name="Mikkelsen T."/>
            <person name="Mlenga V."/>
            <person name="Moru K."/>
            <person name="Mozes J."/>
            <person name="Mulrain L."/>
            <person name="Munson G."/>
            <person name="Naylor J."/>
            <person name="Newes C."/>
            <person name="Nguyen C."/>
            <person name="Nguyen N."/>
            <person name="Nguyen T."/>
            <person name="Nicol R."/>
            <person name="Nielsen C."/>
            <person name="Nizzari M."/>
            <person name="Norbu C."/>
            <person name="Norbu N."/>
            <person name="O'donnell P."/>
            <person name="Okoawo O."/>
            <person name="O'leary S."/>
            <person name="Omotosho B."/>
            <person name="O'neill K."/>
            <person name="Osman S."/>
            <person name="Parker S."/>
            <person name="Perrin D."/>
            <person name="Phunkhang P."/>
            <person name="Piqani B."/>
            <person name="Purcell S."/>
            <person name="Rachupka T."/>
            <person name="Ramasamy U."/>
            <person name="Rameau R."/>
            <person name="Ray V."/>
            <person name="Raymond C."/>
            <person name="Retta R."/>
            <person name="Richardson S."/>
            <person name="Rise C."/>
            <person name="Rodriguez J."/>
            <person name="Rogers J."/>
            <person name="Rogov P."/>
            <person name="Rutman M."/>
            <person name="Schupbach R."/>
            <person name="Seaman C."/>
            <person name="Settipalli S."/>
            <person name="Sharpe T."/>
            <person name="Sheridan J."/>
            <person name="Sherpa N."/>
            <person name="Shi J."/>
            <person name="Smirnov S."/>
            <person name="Smith C."/>
            <person name="Sougnez C."/>
            <person name="Spencer B."/>
            <person name="Stalker J."/>
            <person name="Stange-thomann N."/>
            <person name="Stavropoulos S."/>
            <person name="Stetson K."/>
            <person name="Stone C."/>
            <person name="Stone S."/>
            <person name="Stubbs M."/>
            <person name="Talamas J."/>
            <person name="Tchuinga P."/>
            <person name="Tenzing P."/>
            <person name="Tesfaye S."/>
            <person name="Theodore J."/>
            <person name="Thoulutsang Y."/>
            <person name="Topham K."/>
            <person name="Towey S."/>
            <person name="Tsamla T."/>
            <person name="Tsomo N."/>
            <person name="Vallee D."/>
            <person name="Vassiliev H."/>
            <person name="Venkataraman V."/>
            <person name="Vinson J."/>
            <person name="Vo A."/>
            <person name="Wade C."/>
            <person name="Wang S."/>
            <person name="Wangchuk T."/>
            <person name="Wangdi T."/>
            <person name="Whittaker C."/>
            <person name="Wilkinson J."/>
            <person name="Wu Y."/>
            <person name="Wyman D."/>
            <person name="Yadav S."/>
            <person name="Yang S."/>
            <person name="Yang X."/>
            <person name="Yeager S."/>
            <person name="Yee E."/>
            <person name="Young G."/>
            <person name="Zainoun J."/>
            <person name="Zembeck L."/>
            <person name="Zimmer A."/>
            <person name="Zody M."/>
            <person name="Lander E."/>
        </authorList>
    </citation>
    <scope>NUCLEOTIDE SEQUENCE [LARGE SCALE GENOMIC DNA]</scope>
</reference>